<keyword evidence="3" id="KW-1185">Reference proteome</keyword>
<dbReference type="EMBL" id="CP059265">
    <property type="protein sequence ID" value="QLQ32389.1"/>
    <property type="molecule type" value="Genomic_DNA"/>
</dbReference>
<proteinExistence type="predicted"/>
<gene>
    <name evidence="2" type="ORF">HZT40_13245</name>
</gene>
<dbReference type="InterPro" id="IPR014567">
    <property type="entry name" value="UCP031900"/>
</dbReference>
<dbReference type="Pfam" id="PF13449">
    <property type="entry name" value="Phytase-like"/>
    <property type="match status" value="1"/>
</dbReference>
<organism evidence="2 3">
    <name type="scientific">Candidatus Thiothrix singaporensis</name>
    <dbReference type="NCBI Taxonomy" id="2799669"/>
    <lineage>
        <taxon>Bacteria</taxon>
        <taxon>Pseudomonadati</taxon>
        <taxon>Pseudomonadota</taxon>
        <taxon>Gammaproteobacteria</taxon>
        <taxon>Thiotrichales</taxon>
        <taxon>Thiotrichaceae</taxon>
        <taxon>Thiothrix</taxon>
    </lineage>
</organism>
<dbReference type="InterPro" id="IPR027372">
    <property type="entry name" value="Phytase-like_dom"/>
</dbReference>
<dbReference type="Proteomes" id="UP000510621">
    <property type="component" value="Chromosome"/>
</dbReference>
<dbReference type="KEGG" id="this:HZT40_13245"/>
<dbReference type="PIRSF" id="PIRSF031900">
    <property type="entry name" value="UCP031900"/>
    <property type="match status" value="1"/>
</dbReference>
<accession>A0A7L6ATF5</accession>
<name>A0A7L6ATF5_9GAMM</name>
<protein>
    <submittedName>
        <fullName evidence="2">Esterase-like activity of phytase family protein</fullName>
    </submittedName>
</protein>
<feature type="domain" description="Phytase-like" evidence="1">
    <location>
        <begin position="45"/>
        <end position="295"/>
    </location>
</feature>
<evidence type="ECO:0000313" key="3">
    <source>
        <dbReference type="Proteomes" id="UP000510621"/>
    </source>
</evidence>
<evidence type="ECO:0000259" key="1">
    <source>
        <dbReference type="Pfam" id="PF13449"/>
    </source>
</evidence>
<dbReference type="AlphaFoldDB" id="A0A7L6ATF5"/>
<reference evidence="2" key="1">
    <citation type="submission" date="2020-06" db="EMBL/GenBank/DDBJ databases">
        <title>Analysis procedures for assessing recovery of high quality, complete, closed genomes from Nanopore long read metagenome sequencing.</title>
        <authorList>
            <person name="Bessarab I."/>
            <person name="Arumugam K."/>
            <person name="Haryono M."/>
            <person name="Liu X."/>
            <person name="Roy S."/>
            <person name="Zuniga-Montanez R.E."/>
            <person name="Qiu G."/>
            <person name="Drautz-Moses D.I."/>
            <person name="Law Y.Y."/>
            <person name="Wuertz S."/>
            <person name="Lauro F.M."/>
            <person name="Huson D.H."/>
            <person name="Williams R.B."/>
        </authorList>
    </citation>
    <scope>NUCLEOTIDE SEQUENCE [LARGE SCALE GENOMIC DNA]</scope>
    <source>
        <strain evidence="2">SSD2</strain>
    </source>
</reference>
<sequence>MKWFVLVLLVLLPTVLFPLEGLAVPPQLEIRDTVAIPPLTVNGIRISELSGLAWDQDEQLLYAVSDKGRIFHFRLALADNRIKAVDPVYAANLLDLDGRPLGKGKRDSEGLDVLNAANGRHGDTQLVISFEGMPRIVRFTPQGKAIAQVTLPAPINNRQAYRNGNKELESVTVHPRYGFITAPELPLKGQPVNRHTLYSNKGRRWSFDAYPAENSGISDLATLPDGNLLVLERAWSGIFNPLVVSLRYLDFSQCSKAGMCPVKDLKTLSSLFLVDNYEGLTHIQGNQYLMVSDDNNEELLRTALTLFTLDLVK</sequence>
<evidence type="ECO:0000313" key="2">
    <source>
        <dbReference type="EMBL" id="QLQ32389.1"/>
    </source>
</evidence>
<dbReference type="SUPFAM" id="SSF63829">
    <property type="entry name" value="Calcium-dependent phosphotriesterase"/>
    <property type="match status" value="1"/>
</dbReference>